<evidence type="ECO:0000256" key="8">
    <source>
        <dbReference type="ARBA" id="ARBA00038077"/>
    </source>
</evidence>
<dbReference type="OrthoDB" id="18175at2759"/>
<dbReference type="PANTHER" id="PTHR33968:SF1">
    <property type="entry name" value="PROTEIN PET100 HOMOLOG, MITOCHONDRIAL"/>
    <property type="match status" value="1"/>
</dbReference>
<comment type="subcellular location">
    <subcellularLocation>
        <location evidence="1">Membrane</location>
        <topology evidence="1">Single-pass membrane protein</topology>
    </subcellularLocation>
    <subcellularLocation>
        <location evidence="2">Mitochondrion membrane</location>
    </subcellularLocation>
</comment>
<dbReference type="EMBL" id="CP017556">
    <property type="protein sequence ID" value="AOW04611.1"/>
    <property type="molecule type" value="Genomic_DNA"/>
</dbReference>
<dbReference type="GO" id="GO:0033617">
    <property type="term" value="P:mitochondrial respiratory chain complex IV assembly"/>
    <property type="evidence" value="ECO:0007669"/>
    <property type="project" value="InterPro"/>
</dbReference>
<gene>
    <name evidence="11" type="ORF">B0I71DRAFT_133031</name>
    <name evidence="10" type="ORF">YALI1_D33119g</name>
</gene>
<feature type="transmembrane region" description="Helical" evidence="9">
    <location>
        <begin position="20"/>
        <end position="39"/>
    </location>
</feature>
<dbReference type="VEuPathDB" id="FungiDB:YALI1_D33119g"/>
<reference evidence="11 13" key="2">
    <citation type="submission" date="2018-07" db="EMBL/GenBank/DDBJ databases">
        <title>Draft Genome Assemblies for Five Robust Yarrowia lipolytica Strains Exhibiting High Lipid Production and Pentose Sugar Utilization and Sugar Alcohol Secretion from Undetoxified Lignocellulosic Biomass Hydrolysates.</title>
        <authorList>
            <consortium name="DOE Joint Genome Institute"/>
            <person name="Walker C."/>
            <person name="Ryu S."/>
            <person name="Na H."/>
            <person name="Zane M."/>
            <person name="LaButti K."/>
            <person name="Lipzen A."/>
            <person name="Haridas S."/>
            <person name="Barry K."/>
            <person name="Grigoriev I.V."/>
            <person name="Quarterman J."/>
            <person name="Slininger P."/>
            <person name="Dien B."/>
            <person name="Trinh C.T."/>
        </authorList>
    </citation>
    <scope>NUCLEOTIDE SEQUENCE [LARGE SCALE GENOMIC DNA]</scope>
    <source>
        <strain evidence="11 13">YB392</strain>
    </source>
</reference>
<evidence type="ECO:0000313" key="11">
    <source>
        <dbReference type="EMBL" id="RDW25195.1"/>
    </source>
</evidence>
<name>A0A1H6PU80_YARLL</name>
<dbReference type="Pfam" id="PF09803">
    <property type="entry name" value="Pet100"/>
    <property type="match status" value="1"/>
</dbReference>
<evidence type="ECO:0000256" key="4">
    <source>
        <dbReference type="ARBA" id="ARBA00022946"/>
    </source>
</evidence>
<proteinExistence type="inferred from homology"/>
<dbReference type="KEGG" id="yli:2910965"/>
<sequence length="151" mass="17330">MSALLRRFRNWKITNSQLEVGRFTMYLMSPILIMLYIGIDTDKKLGVPGFWPDPARLNRIPKEPAEISRELERMRQVRIAKRERLTERAMALLNDEDKEELKKILESGSVKGSVSEQYYYPPKKDLSQAAFMPVPENATQAAAETSAELAK</sequence>
<accession>A0A1H6PU80</accession>
<dbReference type="Proteomes" id="UP000182444">
    <property type="component" value="Chromosome 1D"/>
</dbReference>
<keyword evidence="5 9" id="KW-1133">Transmembrane helix</keyword>
<comment type="similarity">
    <text evidence="8">Belongs to the PET100 family.</text>
</comment>
<dbReference type="InterPro" id="IPR018625">
    <property type="entry name" value="Pet100"/>
</dbReference>
<evidence type="ECO:0000313" key="10">
    <source>
        <dbReference type="EMBL" id="AOW04611.1"/>
    </source>
</evidence>
<keyword evidence="6" id="KW-0496">Mitochondrion</keyword>
<evidence type="ECO:0000256" key="2">
    <source>
        <dbReference type="ARBA" id="ARBA00004325"/>
    </source>
</evidence>
<dbReference type="GO" id="GO:0051082">
    <property type="term" value="F:unfolded protein binding"/>
    <property type="evidence" value="ECO:0007669"/>
    <property type="project" value="TreeGrafter"/>
</dbReference>
<keyword evidence="7 9" id="KW-0472">Membrane</keyword>
<organism evidence="10 12">
    <name type="scientific">Yarrowia lipolytica</name>
    <name type="common">Candida lipolytica</name>
    <dbReference type="NCBI Taxonomy" id="4952"/>
    <lineage>
        <taxon>Eukaryota</taxon>
        <taxon>Fungi</taxon>
        <taxon>Dikarya</taxon>
        <taxon>Ascomycota</taxon>
        <taxon>Saccharomycotina</taxon>
        <taxon>Dipodascomycetes</taxon>
        <taxon>Dipodascales</taxon>
        <taxon>Dipodascales incertae sedis</taxon>
        <taxon>Yarrowia</taxon>
    </lineage>
</organism>
<dbReference type="eggNOG" id="ENOG502S1QV">
    <property type="taxonomic scope" value="Eukaryota"/>
</dbReference>
<dbReference type="EMBL" id="KZ859009">
    <property type="protein sequence ID" value="RDW25195.1"/>
    <property type="molecule type" value="Genomic_DNA"/>
</dbReference>
<evidence type="ECO:0000256" key="7">
    <source>
        <dbReference type="ARBA" id="ARBA00023136"/>
    </source>
</evidence>
<evidence type="ECO:0000256" key="9">
    <source>
        <dbReference type="SAM" id="Phobius"/>
    </source>
</evidence>
<evidence type="ECO:0000313" key="13">
    <source>
        <dbReference type="Proteomes" id="UP000256601"/>
    </source>
</evidence>
<keyword evidence="4" id="KW-0809">Transit peptide</keyword>
<protein>
    <submittedName>
        <fullName evidence="10">Uncharacterized protein</fullName>
    </submittedName>
</protein>
<evidence type="ECO:0000256" key="6">
    <source>
        <dbReference type="ARBA" id="ARBA00023128"/>
    </source>
</evidence>
<dbReference type="AlphaFoldDB" id="A0A1H6PU80"/>
<dbReference type="VEuPathDB" id="FungiDB:YALI0_D24992g"/>
<dbReference type="Proteomes" id="UP000256601">
    <property type="component" value="Unassembled WGS sequence"/>
</dbReference>
<dbReference type="PANTHER" id="PTHR33968">
    <property type="entry name" value="PROTEIN PET100 HOMOLOG, MITOCHONDRIAL"/>
    <property type="match status" value="1"/>
</dbReference>
<evidence type="ECO:0000256" key="3">
    <source>
        <dbReference type="ARBA" id="ARBA00022692"/>
    </source>
</evidence>
<evidence type="ECO:0000256" key="5">
    <source>
        <dbReference type="ARBA" id="ARBA00022989"/>
    </source>
</evidence>
<dbReference type="GO" id="GO:0005743">
    <property type="term" value="C:mitochondrial inner membrane"/>
    <property type="evidence" value="ECO:0007669"/>
    <property type="project" value="TreeGrafter"/>
</dbReference>
<evidence type="ECO:0000313" key="12">
    <source>
        <dbReference type="Proteomes" id="UP000182444"/>
    </source>
</evidence>
<keyword evidence="3 9" id="KW-0812">Transmembrane</keyword>
<evidence type="ECO:0000256" key="1">
    <source>
        <dbReference type="ARBA" id="ARBA00004167"/>
    </source>
</evidence>
<reference evidence="10 12" key="1">
    <citation type="journal article" date="2016" name="PLoS ONE">
        <title>Sequence Assembly of Yarrowia lipolytica Strain W29/CLIB89 Shows Transposable Element Diversity.</title>
        <authorList>
            <person name="Magnan C."/>
            <person name="Yu J."/>
            <person name="Chang I."/>
            <person name="Jahn E."/>
            <person name="Kanomata Y."/>
            <person name="Wu J."/>
            <person name="Zeller M."/>
            <person name="Oakes M."/>
            <person name="Baldi P."/>
            <person name="Sandmeyer S."/>
        </authorList>
    </citation>
    <scope>NUCLEOTIDE SEQUENCE [LARGE SCALE GENOMIC DNA]</scope>
    <source>
        <strain evidence="10">CLIB89</strain>
        <strain evidence="12">CLIB89(W29)</strain>
    </source>
</reference>